<reference evidence="1" key="1">
    <citation type="journal article" date="2013" name="Genetics">
        <title>The draft genome and transcriptome of Panagrellus redivivus are shaped by the harsh demands of a free-living lifestyle.</title>
        <authorList>
            <person name="Srinivasan J."/>
            <person name="Dillman A.R."/>
            <person name="Macchietto M.G."/>
            <person name="Heikkinen L."/>
            <person name="Lakso M."/>
            <person name="Fracchia K.M."/>
            <person name="Antoshechkin I."/>
            <person name="Mortazavi A."/>
            <person name="Wong G."/>
            <person name="Sternberg P.W."/>
        </authorList>
    </citation>
    <scope>NUCLEOTIDE SEQUENCE [LARGE SCALE GENOMIC DNA]</scope>
    <source>
        <strain evidence="1">MT8872</strain>
    </source>
</reference>
<name>A0A7E4WAH5_PANRE</name>
<dbReference type="AlphaFoldDB" id="A0A7E4WAH5"/>
<sequence length="99" mass="11811">MDFPKKWIMKSFTSILSPRICLFLWTQKSDAPVFLRDAILAMAKAHLGIAFHIFVAIMKTVISHEFRKLTAFITRNQRRPQRHFIEYLQRFEDCPEHTM</sequence>
<evidence type="ECO:0000313" key="1">
    <source>
        <dbReference type="Proteomes" id="UP000492821"/>
    </source>
</evidence>
<dbReference type="WBParaSite" id="Pan_g8594.t1">
    <property type="protein sequence ID" value="Pan_g8594.t1"/>
    <property type="gene ID" value="Pan_g8594"/>
</dbReference>
<evidence type="ECO:0000313" key="2">
    <source>
        <dbReference type="WBParaSite" id="Pan_g8594.t1"/>
    </source>
</evidence>
<protein>
    <submittedName>
        <fullName evidence="2">Secreted protein</fullName>
    </submittedName>
</protein>
<accession>A0A7E4WAH5</accession>
<reference evidence="2" key="2">
    <citation type="submission" date="2020-10" db="UniProtKB">
        <authorList>
            <consortium name="WormBaseParasite"/>
        </authorList>
    </citation>
    <scope>IDENTIFICATION</scope>
</reference>
<proteinExistence type="predicted"/>
<keyword evidence="1" id="KW-1185">Reference proteome</keyword>
<organism evidence="1 2">
    <name type="scientific">Panagrellus redivivus</name>
    <name type="common">Microworm</name>
    <dbReference type="NCBI Taxonomy" id="6233"/>
    <lineage>
        <taxon>Eukaryota</taxon>
        <taxon>Metazoa</taxon>
        <taxon>Ecdysozoa</taxon>
        <taxon>Nematoda</taxon>
        <taxon>Chromadorea</taxon>
        <taxon>Rhabditida</taxon>
        <taxon>Tylenchina</taxon>
        <taxon>Panagrolaimomorpha</taxon>
        <taxon>Panagrolaimoidea</taxon>
        <taxon>Panagrolaimidae</taxon>
        <taxon>Panagrellus</taxon>
    </lineage>
</organism>
<dbReference type="Proteomes" id="UP000492821">
    <property type="component" value="Unassembled WGS sequence"/>
</dbReference>